<keyword evidence="1" id="KW-1133">Transmembrane helix</keyword>
<comment type="caution">
    <text evidence="2">The sequence shown here is derived from an EMBL/GenBank/DDBJ whole genome shotgun (WGS) entry which is preliminary data.</text>
</comment>
<proteinExistence type="predicted"/>
<dbReference type="Proteomes" id="UP000007129">
    <property type="component" value="Unassembled WGS sequence"/>
</dbReference>
<dbReference type="EMBL" id="AHHD01000085">
    <property type="protein sequence ID" value="EKG20489.1"/>
    <property type="molecule type" value="Genomic_DNA"/>
</dbReference>
<accession>K2SDL9</accession>
<dbReference type="HOGENOM" id="CLU_2386593_0_0_1"/>
<name>K2SDL9_MACPH</name>
<keyword evidence="1" id="KW-0472">Membrane</keyword>
<evidence type="ECO:0000256" key="1">
    <source>
        <dbReference type="SAM" id="Phobius"/>
    </source>
</evidence>
<dbReference type="VEuPathDB" id="FungiDB:MPH_02212"/>
<protein>
    <submittedName>
        <fullName evidence="2">Uncharacterized protein</fullName>
    </submittedName>
</protein>
<dbReference type="InParanoid" id="K2SDL9"/>
<organism evidence="2 3">
    <name type="scientific">Macrophomina phaseolina (strain MS6)</name>
    <name type="common">Charcoal rot fungus</name>
    <dbReference type="NCBI Taxonomy" id="1126212"/>
    <lineage>
        <taxon>Eukaryota</taxon>
        <taxon>Fungi</taxon>
        <taxon>Dikarya</taxon>
        <taxon>Ascomycota</taxon>
        <taxon>Pezizomycotina</taxon>
        <taxon>Dothideomycetes</taxon>
        <taxon>Dothideomycetes incertae sedis</taxon>
        <taxon>Botryosphaeriales</taxon>
        <taxon>Botryosphaeriaceae</taxon>
        <taxon>Macrophomina</taxon>
    </lineage>
</organism>
<sequence length="94" mass="10420">MGITTWAGIIAGASIGVALLAAGVFALVVKRRRSLSTKAERQALNAQARKEDDRRVWEEDDWHEEGEWGMGSRHGDVEKGGLVVKVEDYRGRKN</sequence>
<gene>
    <name evidence="2" type="ORF">MPH_02212</name>
</gene>
<evidence type="ECO:0000313" key="3">
    <source>
        <dbReference type="Proteomes" id="UP000007129"/>
    </source>
</evidence>
<feature type="transmembrane region" description="Helical" evidence="1">
    <location>
        <begin position="6"/>
        <end position="29"/>
    </location>
</feature>
<dbReference type="AlphaFoldDB" id="K2SDL9"/>
<reference evidence="2 3" key="1">
    <citation type="journal article" date="2012" name="BMC Genomics">
        <title>Tools to kill: Genome of one of the most destructive plant pathogenic fungi Macrophomina phaseolina.</title>
        <authorList>
            <person name="Islam M.S."/>
            <person name="Haque M.S."/>
            <person name="Islam M.M."/>
            <person name="Emdad E.M."/>
            <person name="Halim A."/>
            <person name="Hossen Q.M.M."/>
            <person name="Hossain M.Z."/>
            <person name="Ahmed B."/>
            <person name="Rahim S."/>
            <person name="Rahman M.S."/>
            <person name="Alam M.M."/>
            <person name="Hou S."/>
            <person name="Wan X."/>
            <person name="Saito J.A."/>
            <person name="Alam M."/>
        </authorList>
    </citation>
    <scope>NUCLEOTIDE SEQUENCE [LARGE SCALE GENOMIC DNA]</scope>
    <source>
        <strain evidence="2 3">MS6</strain>
    </source>
</reference>
<keyword evidence="1" id="KW-0812">Transmembrane</keyword>
<evidence type="ECO:0000313" key="2">
    <source>
        <dbReference type="EMBL" id="EKG20489.1"/>
    </source>
</evidence>